<feature type="transmembrane region" description="Helical" evidence="7">
    <location>
        <begin position="477"/>
        <end position="496"/>
    </location>
</feature>
<keyword evidence="10" id="KW-1185">Reference proteome</keyword>
<dbReference type="EMBL" id="CAADRA010005214">
    <property type="protein sequence ID" value="VFT87108.1"/>
    <property type="molecule type" value="Genomic_DNA"/>
</dbReference>
<name>A0A485KQC2_9STRA</name>
<evidence type="ECO:0000313" key="8">
    <source>
        <dbReference type="EMBL" id="KAF0699181.1"/>
    </source>
</evidence>
<protein>
    <submittedName>
        <fullName evidence="9">Aste57867_10233 protein</fullName>
    </submittedName>
</protein>
<keyword evidence="5 7" id="KW-0472">Membrane</keyword>
<evidence type="ECO:0000256" key="4">
    <source>
        <dbReference type="ARBA" id="ARBA00022989"/>
    </source>
</evidence>
<keyword evidence="3 6" id="KW-0812">Transmembrane</keyword>
<dbReference type="PROSITE" id="PS01023">
    <property type="entry name" value="PTR2_2"/>
    <property type="match status" value="1"/>
</dbReference>
<reference evidence="8" key="2">
    <citation type="submission" date="2019-06" db="EMBL/GenBank/DDBJ databases">
        <title>Genomics analysis of Aphanomyces spp. identifies a new class of oomycete effector associated with host adaptation.</title>
        <authorList>
            <person name="Gaulin E."/>
        </authorList>
    </citation>
    <scope>NUCLEOTIDE SEQUENCE</scope>
    <source>
        <strain evidence="8">CBS 578.67</strain>
    </source>
</reference>
<dbReference type="GO" id="GO:0016020">
    <property type="term" value="C:membrane"/>
    <property type="evidence" value="ECO:0007669"/>
    <property type="project" value="UniProtKB-SubCell"/>
</dbReference>
<feature type="transmembrane region" description="Helical" evidence="7">
    <location>
        <begin position="268"/>
        <end position="291"/>
    </location>
</feature>
<evidence type="ECO:0000313" key="10">
    <source>
        <dbReference type="Proteomes" id="UP000332933"/>
    </source>
</evidence>
<evidence type="ECO:0000256" key="3">
    <source>
        <dbReference type="ARBA" id="ARBA00022692"/>
    </source>
</evidence>
<feature type="transmembrane region" description="Helical" evidence="7">
    <location>
        <begin position="517"/>
        <end position="539"/>
    </location>
</feature>
<dbReference type="Pfam" id="PF00854">
    <property type="entry name" value="PTR2"/>
    <property type="match status" value="1"/>
</dbReference>
<dbReference type="PANTHER" id="PTHR11654">
    <property type="entry name" value="OLIGOPEPTIDE TRANSPORTER-RELATED"/>
    <property type="match status" value="1"/>
</dbReference>
<dbReference type="InterPro" id="IPR036259">
    <property type="entry name" value="MFS_trans_sf"/>
</dbReference>
<feature type="transmembrane region" description="Helical" evidence="7">
    <location>
        <begin position="183"/>
        <end position="203"/>
    </location>
</feature>
<feature type="transmembrane region" description="Helical" evidence="7">
    <location>
        <begin position="551"/>
        <end position="571"/>
    </location>
</feature>
<feature type="transmembrane region" description="Helical" evidence="7">
    <location>
        <begin position="298"/>
        <end position="319"/>
    </location>
</feature>
<feature type="transmembrane region" description="Helical" evidence="7">
    <location>
        <begin position="35"/>
        <end position="57"/>
    </location>
</feature>
<sequence length="596" mass="64654">MPRRSSLLGAAPSTKPHETDGLLDKTCVDARSPSVAWTAVWAVLLLNGIDCLTYTGVSQGFKNFMEDRLGYSKVTSSAVRSTWTSFCDIVPLLGAYIGDQVLGVYATVAFAGVWYVGGILLLAVSAHPYMLAHHLSAANMCFLFSLFGGLAIGNGCLDPTLITIGADQFDDADPAQERFFSQYYIAINMGAMVAYSYLSYVCINGIGALVPPSYGYFATFLLCACVMLVAVLFFVALSSIFVKKPPRPDSFTSFFKTIAASATHHRQLVFIVAGFCLYVLAAVLNVLAIVLDVDAATIMTCVAGAAVLVGSTLWITYAADNSYLDTHPSLSQSAISDVKQMLRILPFASFLLIWECIYDQKDANFQSITQQCDLRLGSGRNAAQVPGAFLGVFDTLGVGVAIPLLEFIVLPRIEHWRRAPVSPYEKVLSGLVLAGVAMFWTGIVETWRRDSGMIDLGDGLGPVLDDGTHKPMNNLSWVYAIPSYVLLACAEVLVNVPSYDIFNGLVPPHLRNTSQAINSLLLAMGDILASIFTLLFAAYIPDDLNQGRLEYMFFCIAGVAVVNAVGFRHVMCKMNFAMTRNFLDTRTGHDSIQIAC</sequence>
<feature type="transmembrane region" description="Helical" evidence="7">
    <location>
        <begin position="388"/>
        <end position="411"/>
    </location>
</feature>
<organism evidence="9 10">
    <name type="scientific">Aphanomyces stellatus</name>
    <dbReference type="NCBI Taxonomy" id="120398"/>
    <lineage>
        <taxon>Eukaryota</taxon>
        <taxon>Sar</taxon>
        <taxon>Stramenopiles</taxon>
        <taxon>Oomycota</taxon>
        <taxon>Saprolegniomycetes</taxon>
        <taxon>Saprolegniales</taxon>
        <taxon>Verrucalvaceae</taxon>
        <taxon>Aphanomyces</taxon>
    </lineage>
</organism>
<evidence type="ECO:0000313" key="9">
    <source>
        <dbReference type="EMBL" id="VFT87108.1"/>
    </source>
</evidence>
<comment type="subcellular location">
    <subcellularLocation>
        <location evidence="1 6">Membrane</location>
        <topology evidence="1 6">Multi-pass membrane protein</topology>
    </subcellularLocation>
</comment>
<evidence type="ECO:0000256" key="5">
    <source>
        <dbReference type="ARBA" id="ARBA00023136"/>
    </source>
</evidence>
<feature type="transmembrane region" description="Helical" evidence="7">
    <location>
        <begin position="131"/>
        <end position="152"/>
    </location>
</feature>
<feature type="transmembrane region" description="Helical" evidence="7">
    <location>
        <begin position="423"/>
        <end position="443"/>
    </location>
</feature>
<dbReference type="GO" id="GO:0006857">
    <property type="term" value="P:oligopeptide transport"/>
    <property type="evidence" value="ECO:0007669"/>
    <property type="project" value="InterPro"/>
</dbReference>
<evidence type="ECO:0000256" key="7">
    <source>
        <dbReference type="SAM" id="Phobius"/>
    </source>
</evidence>
<dbReference type="EMBL" id="VJMH01005193">
    <property type="protein sequence ID" value="KAF0699181.1"/>
    <property type="molecule type" value="Genomic_DNA"/>
</dbReference>
<accession>A0A485KQC2</accession>
<evidence type="ECO:0000256" key="6">
    <source>
        <dbReference type="RuleBase" id="RU003755"/>
    </source>
</evidence>
<feature type="transmembrane region" description="Helical" evidence="7">
    <location>
        <begin position="215"/>
        <end position="242"/>
    </location>
</feature>
<evidence type="ECO:0000256" key="2">
    <source>
        <dbReference type="ARBA" id="ARBA00005982"/>
    </source>
</evidence>
<dbReference type="Gene3D" id="1.20.1250.20">
    <property type="entry name" value="MFS general substrate transporter like domains"/>
    <property type="match status" value="1"/>
</dbReference>
<comment type="similarity">
    <text evidence="2 6">Belongs to the major facilitator superfamily. Proton-dependent oligopeptide transporter (POT/PTR) (TC 2.A.17) family.</text>
</comment>
<feature type="transmembrane region" description="Helical" evidence="7">
    <location>
        <begin position="103"/>
        <end position="124"/>
    </location>
</feature>
<keyword evidence="4 7" id="KW-1133">Transmembrane helix</keyword>
<evidence type="ECO:0000256" key="1">
    <source>
        <dbReference type="ARBA" id="ARBA00004141"/>
    </source>
</evidence>
<dbReference type="Proteomes" id="UP000332933">
    <property type="component" value="Unassembled WGS sequence"/>
</dbReference>
<reference evidence="9 10" key="1">
    <citation type="submission" date="2019-03" db="EMBL/GenBank/DDBJ databases">
        <authorList>
            <person name="Gaulin E."/>
            <person name="Dumas B."/>
        </authorList>
    </citation>
    <scope>NUCLEOTIDE SEQUENCE [LARGE SCALE GENOMIC DNA]</scope>
    <source>
        <strain evidence="9">CBS 568.67</strain>
    </source>
</reference>
<keyword evidence="6" id="KW-0813">Transport</keyword>
<dbReference type="AlphaFoldDB" id="A0A485KQC2"/>
<dbReference type="OrthoDB" id="63849at2759"/>
<dbReference type="GO" id="GO:0022857">
    <property type="term" value="F:transmembrane transporter activity"/>
    <property type="evidence" value="ECO:0007669"/>
    <property type="project" value="InterPro"/>
</dbReference>
<dbReference type="InterPro" id="IPR018456">
    <property type="entry name" value="PTR2_symporter_CS"/>
</dbReference>
<dbReference type="InterPro" id="IPR000109">
    <property type="entry name" value="POT_fam"/>
</dbReference>
<gene>
    <name evidence="9" type="primary">Aste57867_10233</name>
    <name evidence="8" type="ORF">As57867_010194</name>
    <name evidence="9" type="ORF">ASTE57867_10233</name>
</gene>
<dbReference type="SUPFAM" id="SSF103473">
    <property type="entry name" value="MFS general substrate transporter"/>
    <property type="match status" value="2"/>
</dbReference>
<proteinExistence type="inferred from homology"/>